<dbReference type="InterPro" id="IPR015914">
    <property type="entry name" value="PAPs_N"/>
</dbReference>
<feature type="compositionally biased region" description="Low complexity" evidence="2">
    <location>
        <begin position="45"/>
        <end position="65"/>
    </location>
</feature>
<dbReference type="SUPFAM" id="SSF49363">
    <property type="entry name" value="Purple acid phosphatase, N-terminal domain"/>
    <property type="match status" value="1"/>
</dbReference>
<name>A0A372ZRE8_9ACTN</name>
<evidence type="ECO:0000313" key="5">
    <source>
        <dbReference type="EMBL" id="RGD58466.1"/>
    </source>
</evidence>
<dbReference type="Pfam" id="PF16656">
    <property type="entry name" value="Pur_ac_phosph_N"/>
    <property type="match status" value="1"/>
</dbReference>
<dbReference type="InterPro" id="IPR006311">
    <property type="entry name" value="TAT_signal"/>
</dbReference>
<dbReference type="PANTHER" id="PTHR22953:SF153">
    <property type="entry name" value="PURPLE ACID PHOSPHATASE"/>
    <property type="match status" value="1"/>
</dbReference>
<reference evidence="5 6" key="1">
    <citation type="submission" date="2018-08" db="EMBL/GenBank/DDBJ databases">
        <title>Diversity &amp; Physiological Properties of Lignin-Decomposing Actinobacteria from Soil.</title>
        <authorList>
            <person name="Roh S.G."/>
            <person name="Kim S.B."/>
        </authorList>
    </citation>
    <scope>NUCLEOTIDE SEQUENCE [LARGE SCALE GENOMIC DNA]</scope>
    <source>
        <strain evidence="5 6">MMS17-GH009</strain>
    </source>
</reference>
<evidence type="ECO:0000313" key="6">
    <source>
        <dbReference type="Proteomes" id="UP000263377"/>
    </source>
</evidence>
<comment type="caution">
    <text evidence="5">The sequence shown here is derived from an EMBL/GenBank/DDBJ whole genome shotgun (WGS) entry which is preliminary data.</text>
</comment>
<dbReference type="GO" id="GO:0046872">
    <property type="term" value="F:metal ion binding"/>
    <property type="evidence" value="ECO:0007669"/>
    <property type="project" value="InterPro"/>
</dbReference>
<dbReference type="InterPro" id="IPR039331">
    <property type="entry name" value="PAPs-like"/>
</dbReference>
<keyword evidence="6" id="KW-1185">Reference proteome</keyword>
<organism evidence="5 6">
    <name type="scientific">Kitasatospora xanthocidica</name>
    <dbReference type="NCBI Taxonomy" id="83382"/>
    <lineage>
        <taxon>Bacteria</taxon>
        <taxon>Bacillati</taxon>
        <taxon>Actinomycetota</taxon>
        <taxon>Actinomycetes</taxon>
        <taxon>Kitasatosporales</taxon>
        <taxon>Streptomycetaceae</taxon>
        <taxon>Kitasatospora</taxon>
    </lineage>
</organism>
<sequence>MSETETPRHSRRDLLRAGAAGGAALAAGGLLLPGTALAAPRPTALATPTLPVTPTSPAAPTVPAPRGERTAGSALRPFGRHLAYGADPSQQVVVSWQVPDAVTAPFVRIGVQPGDYGAPIAAEVRTLVSKLSWQKPVEDQPLVKPTTVTQYYLHARLDQLIPDTTYYYVVGHQGYDPAGQGARLGDVASFRTAPAPGRGAGFTFTAFGDQGIGYNAAATGNLIAGLDPAFHLHMGDLSYANAGGSGKTSDAYDARLWDSFFVQNEPVAARTPWMPAIGNHEMEPWYGTDGYGGMRARFTTPDNAWSQSTGIYSWRYQNVGLISLDGNDVCYNTPANLDYTKGKQKKWLESRLAALRADTGIDFIVVYLHQCTYSTCHDNGAELGAQQDWAPLFDKYQVDLVLSGHNHVYERTDPIRAGKPTRKVASGDTVDPVKDGTTYVVAGGGGGGLYSFPAADTYLGHESANDKPVPMVVSDRSGHNQTVKVTWSRVRYTGYCLVAVDVTPAVAGRPARMEVRSLTEDGTAVDRVTVQRG</sequence>
<dbReference type="InterPro" id="IPR029052">
    <property type="entry name" value="Metallo-depent_PP-like"/>
</dbReference>
<evidence type="ECO:0000259" key="3">
    <source>
        <dbReference type="Pfam" id="PF00149"/>
    </source>
</evidence>
<dbReference type="RefSeq" id="WP_117487049.1">
    <property type="nucleotide sequence ID" value="NZ_QVIG01000001.1"/>
</dbReference>
<protein>
    <submittedName>
        <fullName evidence="5">Metallophosphoesterase family protein</fullName>
    </submittedName>
</protein>
<dbReference type="GO" id="GO:0003993">
    <property type="term" value="F:acid phosphatase activity"/>
    <property type="evidence" value="ECO:0007669"/>
    <property type="project" value="InterPro"/>
</dbReference>
<dbReference type="EMBL" id="QVIG01000001">
    <property type="protein sequence ID" value="RGD58466.1"/>
    <property type="molecule type" value="Genomic_DNA"/>
</dbReference>
<evidence type="ECO:0000256" key="2">
    <source>
        <dbReference type="SAM" id="MobiDB-lite"/>
    </source>
</evidence>
<accession>A0A372ZRE8</accession>
<feature type="domain" description="Calcineurin-like phosphoesterase" evidence="3">
    <location>
        <begin position="215"/>
        <end position="409"/>
    </location>
</feature>
<dbReference type="InterPro" id="IPR004843">
    <property type="entry name" value="Calcineurin-like_PHP"/>
</dbReference>
<dbReference type="InterPro" id="IPR008963">
    <property type="entry name" value="Purple_acid_Pase-like_N"/>
</dbReference>
<dbReference type="PANTHER" id="PTHR22953">
    <property type="entry name" value="ACID PHOSPHATASE RELATED"/>
    <property type="match status" value="1"/>
</dbReference>
<dbReference type="Gene3D" id="2.60.40.380">
    <property type="entry name" value="Purple acid phosphatase-like, N-terminal"/>
    <property type="match status" value="1"/>
</dbReference>
<feature type="domain" description="Purple acid phosphatase N-terminal" evidence="4">
    <location>
        <begin position="77"/>
        <end position="192"/>
    </location>
</feature>
<evidence type="ECO:0000259" key="4">
    <source>
        <dbReference type="Pfam" id="PF16656"/>
    </source>
</evidence>
<proteinExistence type="predicted"/>
<dbReference type="Pfam" id="PF00149">
    <property type="entry name" value="Metallophos"/>
    <property type="match status" value="1"/>
</dbReference>
<dbReference type="Proteomes" id="UP000263377">
    <property type="component" value="Unassembled WGS sequence"/>
</dbReference>
<dbReference type="Gene3D" id="3.60.21.10">
    <property type="match status" value="1"/>
</dbReference>
<evidence type="ECO:0000256" key="1">
    <source>
        <dbReference type="ARBA" id="ARBA00022729"/>
    </source>
</evidence>
<dbReference type="PROSITE" id="PS51318">
    <property type="entry name" value="TAT"/>
    <property type="match status" value="1"/>
</dbReference>
<keyword evidence="1" id="KW-0732">Signal</keyword>
<gene>
    <name evidence="5" type="ORF">DR950_12355</name>
</gene>
<dbReference type="AlphaFoldDB" id="A0A372ZRE8"/>
<dbReference type="InterPro" id="IPR019546">
    <property type="entry name" value="TAT_signal_bac_arc"/>
</dbReference>
<feature type="region of interest" description="Disordered" evidence="2">
    <location>
        <begin position="45"/>
        <end position="69"/>
    </location>
</feature>
<dbReference type="NCBIfam" id="TIGR01409">
    <property type="entry name" value="TAT_signal_seq"/>
    <property type="match status" value="1"/>
</dbReference>
<dbReference type="SUPFAM" id="SSF56300">
    <property type="entry name" value="Metallo-dependent phosphatases"/>
    <property type="match status" value="1"/>
</dbReference>